<keyword evidence="1" id="KW-0472">Membrane</keyword>
<evidence type="ECO:0000313" key="3">
    <source>
        <dbReference type="Proteomes" id="UP000228621"/>
    </source>
</evidence>
<dbReference type="EMBL" id="NKHF01000124">
    <property type="protein sequence ID" value="PCK29598.1"/>
    <property type="molecule type" value="Genomic_DNA"/>
</dbReference>
<feature type="transmembrane region" description="Helical" evidence="1">
    <location>
        <begin position="31"/>
        <end position="49"/>
    </location>
</feature>
<protein>
    <submittedName>
        <fullName evidence="2">Uncharacterized protein</fullName>
    </submittedName>
</protein>
<evidence type="ECO:0000256" key="1">
    <source>
        <dbReference type="SAM" id="Phobius"/>
    </source>
</evidence>
<keyword evidence="1" id="KW-1133">Transmembrane helix</keyword>
<proteinExistence type="predicted"/>
<gene>
    <name evidence="2" type="ORF">CEX98_21970</name>
</gene>
<reference evidence="3" key="1">
    <citation type="journal article" date="2019" name="Genome Announc.">
        <title>Draft Genome Sequence of Pseudoalteromonas piscicida Strain 36Y ROTHPW, an Hypersaline Seawater Isolate from the South Coast of Sonora, Mexico.</title>
        <authorList>
            <person name="Sanchez-Diaz R."/>
            <person name="Molina-Garza Z.J."/>
            <person name="Cruz-Suarez L.E."/>
            <person name="Selvin J."/>
            <person name="Kiran G.S."/>
            <person name="Ibarra-Gamez J.C."/>
            <person name="Gomez-Gil B."/>
            <person name="Galaviz-Silva L."/>
        </authorList>
    </citation>
    <scope>NUCLEOTIDE SEQUENCE [LARGE SCALE GENOMIC DNA]</scope>
    <source>
        <strain evidence="3">36Y_RITHPW</strain>
    </source>
</reference>
<dbReference type="Proteomes" id="UP000228621">
    <property type="component" value="Unassembled WGS sequence"/>
</dbReference>
<sequence length="149" mass="17179">MPAELGVMCLWKWSILLTDELKSTFWSNLKTTLKFIGIVVLGLSIAIMLDAYRDENYDELYFPLYFLAFFPVILVGVLTYTKLKNSDINKYLCSILFGVVITASTFTLYLVGHYLDSTELDLRFIKVMSLIAFVTMSLIYLQLPWKDDT</sequence>
<keyword evidence="1" id="KW-0812">Transmembrane</keyword>
<accession>A0A2A5JJH5</accession>
<organism evidence="2 3">
    <name type="scientific">Pseudoalteromonas piscicida</name>
    <dbReference type="NCBI Taxonomy" id="43662"/>
    <lineage>
        <taxon>Bacteria</taxon>
        <taxon>Pseudomonadati</taxon>
        <taxon>Pseudomonadota</taxon>
        <taxon>Gammaproteobacteria</taxon>
        <taxon>Alteromonadales</taxon>
        <taxon>Pseudoalteromonadaceae</taxon>
        <taxon>Pseudoalteromonas</taxon>
    </lineage>
</organism>
<keyword evidence="3" id="KW-1185">Reference proteome</keyword>
<feature type="transmembrane region" description="Helical" evidence="1">
    <location>
        <begin position="61"/>
        <end position="80"/>
    </location>
</feature>
<feature type="transmembrane region" description="Helical" evidence="1">
    <location>
        <begin position="124"/>
        <end position="143"/>
    </location>
</feature>
<feature type="transmembrane region" description="Helical" evidence="1">
    <location>
        <begin position="92"/>
        <end position="112"/>
    </location>
</feature>
<evidence type="ECO:0000313" key="2">
    <source>
        <dbReference type="EMBL" id="PCK29598.1"/>
    </source>
</evidence>
<name>A0A2A5JJH5_PSEO7</name>
<dbReference type="AlphaFoldDB" id="A0A2A5JJH5"/>
<comment type="caution">
    <text evidence="2">The sequence shown here is derived from an EMBL/GenBank/DDBJ whole genome shotgun (WGS) entry which is preliminary data.</text>
</comment>